<feature type="region of interest" description="Disordered" evidence="1">
    <location>
        <begin position="342"/>
        <end position="370"/>
    </location>
</feature>
<reference evidence="2" key="1">
    <citation type="journal article" date="2021" name="Nat. Commun.">
        <title>Genetic determinants of endophytism in the Arabidopsis root mycobiome.</title>
        <authorList>
            <person name="Mesny F."/>
            <person name="Miyauchi S."/>
            <person name="Thiergart T."/>
            <person name="Pickel B."/>
            <person name="Atanasova L."/>
            <person name="Karlsson M."/>
            <person name="Huettel B."/>
            <person name="Barry K.W."/>
            <person name="Haridas S."/>
            <person name="Chen C."/>
            <person name="Bauer D."/>
            <person name="Andreopoulos W."/>
            <person name="Pangilinan J."/>
            <person name="LaButti K."/>
            <person name="Riley R."/>
            <person name="Lipzen A."/>
            <person name="Clum A."/>
            <person name="Drula E."/>
            <person name="Henrissat B."/>
            <person name="Kohler A."/>
            <person name="Grigoriev I.V."/>
            <person name="Martin F.M."/>
            <person name="Hacquard S."/>
        </authorList>
    </citation>
    <scope>NUCLEOTIDE SEQUENCE</scope>
    <source>
        <strain evidence="2">MPI-SDFR-AT-0117</strain>
    </source>
</reference>
<gene>
    <name evidence="2" type="ORF">F5X68DRAFT_43401</name>
</gene>
<dbReference type="EMBL" id="JAGSXJ010000028">
    <property type="protein sequence ID" value="KAH6671593.1"/>
    <property type="molecule type" value="Genomic_DNA"/>
</dbReference>
<sequence length="392" mass="43594">MQSLINYLASLARLSRERHMCFFVGQVRHTGPMRRLSTAAGTMPSVHTRTHWLTAPRPPKRDLFTVPSLTCVVDLVALPDRYRNPSLHARSSSLRHLQPRSGQHHLYKHTSSCLSRTFEGGEGLPRLCLPCLASTSYCTGQGPRGCRSVKTGPWFSWHKPPSSGPNRPWTPSDLFCVTGECPPDCTMAMEMHGKPRLSQHPRFLSFLICCSPAISRQARHIKQQLSPGSGRCMLKGTYLSLLPSPAQPWFPRPPAATRLQRPAANRQALYHRHIYCAIRSYWLAADRSPTALAHIDTLCIRRRRAVLASIQVQGPPPSPALFRTEAVFCNYAQKLRTLATYSSDMPPLSPGSTSASPTSPGGPSPRSVTRVTLQREHAGGQAKRFLSRKHFT</sequence>
<evidence type="ECO:0000256" key="1">
    <source>
        <dbReference type="SAM" id="MobiDB-lite"/>
    </source>
</evidence>
<name>A0A9P8V542_9PEZI</name>
<comment type="caution">
    <text evidence="2">The sequence shown here is derived from an EMBL/GenBank/DDBJ whole genome shotgun (WGS) entry which is preliminary data.</text>
</comment>
<evidence type="ECO:0000313" key="2">
    <source>
        <dbReference type="EMBL" id="KAH6671593.1"/>
    </source>
</evidence>
<organism evidence="2 3">
    <name type="scientific">Plectosphaerella plurivora</name>
    <dbReference type="NCBI Taxonomy" id="936078"/>
    <lineage>
        <taxon>Eukaryota</taxon>
        <taxon>Fungi</taxon>
        <taxon>Dikarya</taxon>
        <taxon>Ascomycota</taxon>
        <taxon>Pezizomycotina</taxon>
        <taxon>Sordariomycetes</taxon>
        <taxon>Hypocreomycetidae</taxon>
        <taxon>Glomerellales</taxon>
        <taxon>Plectosphaerellaceae</taxon>
        <taxon>Plectosphaerella</taxon>
    </lineage>
</organism>
<dbReference type="AlphaFoldDB" id="A0A9P8V542"/>
<evidence type="ECO:0000313" key="3">
    <source>
        <dbReference type="Proteomes" id="UP000770015"/>
    </source>
</evidence>
<keyword evidence="3" id="KW-1185">Reference proteome</keyword>
<proteinExistence type="predicted"/>
<dbReference type="Proteomes" id="UP000770015">
    <property type="component" value="Unassembled WGS sequence"/>
</dbReference>
<feature type="compositionally biased region" description="Low complexity" evidence="1">
    <location>
        <begin position="350"/>
        <end position="369"/>
    </location>
</feature>
<accession>A0A9P8V542</accession>
<protein>
    <submittedName>
        <fullName evidence="2">Uncharacterized protein</fullName>
    </submittedName>
</protein>